<reference evidence="2" key="2">
    <citation type="submission" date="2015-06" db="UniProtKB">
        <authorList>
            <consortium name="EnsemblPlants"/>
        </authorList>
    </citation>
    <scope>IDENTIFICATION</scope>
</reference>
<evidence type="ECO:0000313" key="2">
    <source>
        <dbReference type="EnsemblPlants" id="ORUFI09G03730.1"/>
    </source>
</evidence>
<dbReference type="Gramene" id="ORUFI09G03730.1">
    <property type="protein sequence ID" value="ORUFI09G03730.1"/>
    <property type="gene ID" value="ORUFI09G03730"/>
</dbReference>
<dbReference type="HOGENOM" id="CLU_124132_0_0_1"/>
<name>A0A0E0QNY8_ORYRU</name>
<keyword evidence="3" id="KW-1185">Reference proteome</keyword>
<proteinExistence type="predicted"/>
<reference evidence="3" key="1">
    <citation type="submission" date="2013-06" db="EMBL/GenBank/DDBJ databases">
        <authorList>
            <person name="Zhao Q."/>
        </authorList>
    </citation>
    <scope>NUCLEOTIDE SEQUENCE</scope>
    <source>
        <strain evidence="3">cv. W1943</strain>
    </source>
</reference>
<dbReference type="Gene3D" id="3.40.50.2000">
    <property type="entry name" value="Glycogen Phosphorylase B"/>
    <property type="match status" value="1"/>
</dbReference>
<organism evidence="2 3">
    <name type="scientific">Oryza rufipogon</name>
    <name type="common">Brownbeard rice</name>
    <name type="synonym">Asian wild rice</name>
    <dbReference type="NCBI Taxonomy" id="4529"/>
    <lineage>
        <taxon>Eukaryota</taxon>
        <taxon>Viridiplantae</taxon>
        <taxon>Streptophyta</taxon>
        <taxon>Embryophyta</taxon>
        <taxon>Tracheophyta</taxon>
        <taxon>Spermatophyta</taxon>
        <taxon>Magnoliopsida</taxon>
        <taxon>Liliopsida</taxon>
        <taxon>Poales</taxon>
        <taxon>Poaceae</taxon>
        <taxon>BOP clade</taxon>
        <taxon>Oryzoideae</taxon>
        <taxon>Oryzeae</taxon>
        <taxon>Oryzinae</taxon>
        <taxon>Oryza</taxon>
    </lineage>
</organism>
<dbReference type="Proteomes" id="UP000008022">
    <property type="component" value="Unassembled WGS sequence"/>
</dbReference>
<dbReference type="AlphaFoldDB" id="A0A0E0QNY8"/>
<sequence length="188" mass="20788">MAAAHFVATSYRRWTPHCCWPPTAHSAPSSPRRPRRRGWAPLSTQPGGPPRRVPARLRHLLLHARLTCLVADFCHPWASELAAGLAAPRLTFFSIFGAYDSVADDNAPVVVPGLARRIEVTRAQAPGFFRVPGWDKFADDVECRRRWRGAAVLERWPACRGVEHGGKVERREAAWEEEGGPPAATGAE</sequence>
<evidence type="ECO:0000256" key="1">
    <source>
        <dbReference type="SAM" id="MobiDB-lite"/>
    </source>
</evidence>
<protein>
    <submittedName>
        <fullName evidence="2">Uncharacterized protein</fullName>
    </submittedName>
</protein>
<dbReference type="STRING" id="4529.A0A0E0QNY8"/>
<accession>A0A0E0QNY8</accession>
<dbReference type="EnsemblPlants" id="ORUFI09G03730.1">
    <property type="protein sequence ID" value="ORUFI09G03730.1"/>
    <property type="gene ID" value="ORUFI09G03730"/>
</dbReference>
<dbReference type="OMA" id="RRWTPHC"/>
<evidence type="ECO:0000313" key="3">
    <source>
        <dbReference type="Proteomes" id="UP000008022"/>
    </source>
</evidence>
<feature type="region of interest" description="Disordered" evidence="1">
    <location>
        <begin position="23"/>
        <end position="51"/>
    </location>
</feature>